<feature type="transmembrane region" description="Helical" evidence="1">
    <location>
        <begin position="284"/>
        <end position="306"/>
    </location>
</feature>
<name>R7ZLS9_9BACT</name>
<dbReference type="Proteomes" id="UP000013909">
    <property type="component" value="Unassembled WGS sequence"/>
</dbReference>
<feature type="transmembrane region" description="Helical" evidence="1">
    <location>
        <begin position="165"/>
        <end position="184"/>
    </location>
</feature>
<dbReference type="OrthoDB" id="140980at2"/>
<sequence length="429" mass="49287">MAQVSNYNLDQKFDFTDAIRKSVITLGLIGAGLLVVGIIAAMFGGHAHGDDAGGHAYHWTQRLWANLWINNVYFTGIGIIGVFFFAIQYAAQAGWSAPLIRVMISFGHWLPIAAGLMIVTFFIASHDLFHWTHSYIYDKSDVANYDKIIDGKGAFFYWPMEKGSFPIFYILRMVLFFGFWVFFFNKLKSLSDQEDLNGGTTYWFQLRKWSAIFLVFFAVSSSISAWDWIMSIDTHWFSTLFGWYVFASWFVAGLAALTLFTVFLKDLGYLPMVNQNHIHDLGKFVFAFSIFWTYLWFSQFLLIYYANIPEESVYFVERLTSDVYGGFIFVNIIINFVLPFLVLMTRDAKRHSVFLKLVCTLILFGHWLDFFLMVQPGTLGHNGGLGFMEIGMLLVYASAFILVVFTNLAKTRLVAKNHPMLEESLHHHI</sequence>
<dbReference type="PANTHER" id="PTHR43044:SF1">
    <property type="entry name" value="QUINOL:CYTOCHROME C OXIDOREDUCTASE QUINONE-BINDING SUBUNIT 2"/>
    <property type="match status" value="1"/>
</dbReference>
<keyword evidence="1" id="KW-1133">Transmembrane helix</keyword>
<feature type="transmembrane region" description="Helical" evidence="1">
    <location>
        <begin position="211"/>
        <end position="229"/>
    </location>
</feature>
<organism evidence="2 3">
    <name type="scientific">Lunatimonas lonarensis</name>
    <dbReference type="NCBI Taxonomy" id="1232681"/>
    <lineage>
        <taxon>Bacteria</taxon>
        <taxon>Pseudomonadati</taxon>
        <taxon>Bacteroidota</taxon>
        <taxon>Cytophagia</taxon>
        <taxon>Cytophagales</taxon>
        <taxon>Cyclobacteriaceae</taxon>
    </lineage>
</organism>
<feature type="transmembrane region" description="Helical" evidence="1">
    <location>
        <begin position="241"/>
        <end position="264"/>
    </location>
</feature>
<gene>
    <name evidence="2" type="ORF">ADIS_4532</name>
</gene>
<keyword evidence="3" id="KW-1185">Reference proteome</keyword>
<feature type="transmembrane region" description="Helical" evidence="1">
    <location>
        <begin position="353"/>
        <end position="374"/>
    </location>
</feature>
<dbReference type="RefSeq" id="WP_010856645.1">
    <property type="nucleotide sequence ID" value="NZ_AQHR01000112.1"/>
</dbReference>
<comment type="caution">
    <text evidence="2">The sequence shown here is derived from an EMBL/GenBank/DDBJ whole genome shotgun (WGS) entry which is preliminary data.</text>
</comment>
<dbReference type="PANTHER" id="PTHR43044">
    <property type="match status" value="1"/>
</dbReference>
<feature type="transmembrane region" description="Helical" evidence="1">
    <location>
        <begin position="386"/>
        <end position="409"/>
    </location>
</feature>
<dbReference type="EMBL" id="AQHR01000112">
    <property type="protein sequence ID" value="EON75043.1"/>
    <property type="molecule type" value="Genomic_DNA"/>
</dbReference>
<reference evidence="2 3" key="1">
    <citation type="submission" date="2013-02" db="EMBL/GenBank/DDBJ databases">
        <title>A novel strain isolated from Lonar lake, Maharashtra, India.</title>
        <authorList>
            <person name="Singh A."/>
        </authorList>
    </citation>
    <scope>NUCLEOTIDE SEQUENCE [LARGE SCALE GENOMIC DNA]</scope>
    <source>
        <strain evidence="2 3">AK24</strain>
    </source>
</reference>
<evidence type="ECO:0000256" key="1">
    <source>
        <dbReference type="SAM" id="Phobius"/>
    </source>
</evidence>
<proteinExistence type="predicted"/>
<protein>
    <recommendedName>
        <fullName evidence="4">Quinol:cytochrome C oxidoreductase</fullName>
    </recommendedName>
</protein>
<evidence type="ECO:0008006" key="4">
    <source>
        <dbReference type="Google" id="ProtNLM"/>
    </source>
</evidence>
<keyword evidence="1" id="KW-0812">Transmembrane</keyword>
<feature type="transmembrane region" description="Helical" evidence="1">
    <location>
        <begin position="63"/>
        <end position="87"/>
    </location>
</feature>
<evidence type="ECO:0000313" key="3">
    <source>
        <dbReference type="Proteomes" id="UP000013909"/>
    </source>
</evidence>
<accession>R7ZLS9</accession>
<dbReference type="PATRIC" id="fig|1288963.3.peg.4521"/>
<feature type="transmembrane region" description="Helical" evidence="1">
    <location>
        <begin position="326"/>
        <end position="344"/>
    </location>
</feature>
<keyword evidence="1" id="KW-0472">Membrane</keyword>
<feature type="transmembrane region" description="Helical" evidence="1">
    <location>
        <begin position="23"/>
        <end position="43"/>
    </location>
</feature>
<feature type="transmembrane region" description="Helical" evidence="1">
    <location>
        <begin position="99"/>
        <end position="124"/>
    </location>
</feature>
<evidence type="ECO:0000313" key="2">
    <source>
        <dbReference type="EMBL" id="EON75043.1"/>
    </source>
</evidence>
<dbReference type="AlphaFoldDB" id="R7ZLS9"/>
<dbReference type="STRING" id="1232681.ADIS_4532"/>